<dbReference type="AlphaFoldDB" id="A0A1B1Y212"/>
<comment type="subcellular location">
    <subcellularLocation>
        <location evidence="1">Membrane</location>
    </subcellularLocation>
</comment>
<dbReference type="OrthoDB" id="5705501at2"/>
<dbReference type="InterPro" id="IPR023408">
    <property type="entry name" value="MscS_beta-dom_sf"/>
</dbReference>
<keyword evidence="2 5" id="KW-0812">Transmembrane</keyword>
<feature type="transmembrane region" description="Helical" evidence="5">
    <location>
        <begin position="76"/>
        <end position="109"/>
    </location>
</feature>
<evidence type="ECO:0000256" key="4">
    <source>
        <dbReference type="ARBA" id="ARBA00023136"/>
    </source>
</evidence>
<dbReference type="Gene3D" id="2.30.30.60">
    <property type="match status" value="1"/>
</dbReference>
<dbReference type="Pfam" id="PF00924">
    <property type="entry name" value="MS_channel_2nd"/>
    <property type="match status" value="1"/>
</dbReference>
<dbReference type="Proteomes" id="UP000092967">
    <property type="component" value="Chromosome"/>
</dbReference>
<dbReference type="PANTHER" id="PTHR30221">
    <property type="entry name" value="SMALL-CONDUCTANCE MECHANOSENSITIVE CHANNEL"/>
    <property type="match status" value="1"/>
</dbReference>
<evidence type="ECO:0000256" key="1">
    <source>
        <dbReference type="ARBA" id="ARBA00004370"/>
    </source>
</evidence>
<dbReference type="PANTHER" id="PTHR30221:SF8">
    <property type="entry name" value="SMALL-CONDUCTANCE MECHANOSENSITIVE CHANNEL"/>
    <property type="match status" value="1"/>
</dbReference>
<proteinExistence type="predicted"/>
<evidence type="ECO:0000259" key="6">
    <source>
        <dbReference type="Pfam" id="PF00924"/>
    </source>
</evidence>
<dbReference type="STRING" id="1790137.AXE80_00100"/>
<evidence type="ECO:0000256" key="5">
    <source>
        <dbReference type="SAM" id="Phobius"/>
    </source>
</evidence>
<feature type="transmembrane region" description="Helical" evidence="5">
    <location>
        <begin position="48"/>
        <end position="70"/>
    </location>
</feature>
<keyword evidence="4 5" id="KW-0472">Membrane</keyword>
<protein>
    <submittedName>
        <fullName evidence="7">Mechanosensitive ion channel protein MscS</fullName>
    </submittedName>
</protein>
<name>A0A1B1Y212_9FLAO</name>
<evidence type="ECO:0000256" key="2">
    <source>
        <dbReference type="ARBA" id="ARBA00022692"/>
    </source>
</evidence>
<organism evidence="7 8">
    <name type="scientific">Wenyingzhuangia fucanilytica</name>
    <dbReference type="NCBI Taxonomy" id="1790137"/>
    <lineage>
        <taxon>Bacteria</taxon>
        <taxon>Pseudomonadati</taxon>
        <taxon>Bacteroidota</taxon>
        <taxon>Flavobacteriia</taxon>
        <taxon>Flavobacteriales</taxon>
        <taxon>Flavobacteriaceae</taxon>
        <taxon>Wenyingzhuangia</taxon>
    </lineage>
</organism>
<sequence length="170" mass="19202">MNPQFIFKEEILLSIVAIVLMMVVIFFVKNAIKKFSFVKAIDANRRKIIIVLSFTVIYIVFGAILAAVWGVDFNKLSIFISSILAVLGVAFVAQWSLLSNLTASVILFFNHPVRIGSRIRILDKDFDLTGEVKDITGFYFFIETDKGEMITFPNSLIMQKGIEILGNKKE</sequence>
<gene>
    <name evidence="7" type="ORF">AXE80_00100</name>
</gene>
<dbReference type="GO" id="GO:0016020">
    <property type="term" value="C:membrane"/>
    <property type="evidence" value="ECO:0007669"/>
    <property type="project" value="UniProtKB-SubCell"/>
</dbReference>
<evidence type="ECO:0000313" key="8">
    <source>
        <dbReference type="Proteomes" id="UP000092967"/>
    </source>
</evidence>
<evidence type="ECO:0000256" key="3">
    <source>
        <dbReference type="ARBA" id="ARBA00022989"/>
    </source>
</evidence>
<reference evidence="7 8" key="1">
    <citation type="submission" date="2016-02" db="EMBL/GenBank/DDBJ databases">
        <authorList>
            <person name="Wen L."/>
            <person name="He K."/>
            <person name="Yang H."/>
        </authorList>
    </citation>
    <scope>NUCLEOTIDE SEQUENCE [LARGE SCALE GENOMIC DNA]</scope>
    <source>
        <strain evidence="7 8">CZ1127</strain>
    </source>
</reference>
<dbReference type="SUPFAM" id="SSF50182">
    <property type="entry name" value="Sm-like ribonucleoproteins"/>
    <property type="match status" value="1"/>
</dbReference>
<keyword evidence="8" id="KW-1185">Reference proteome</keyword>
<dbReference type="GO" id="GO:0008381">
    <property type="term" value="F:mechanosensitive monoatomic ion channel activity"/>
    <property type="evidence" value="ECO:0007669"/>
    <property type="project" value="InterPro"/>
</dbReference>
<dbReference type="RefSeq" id="WP_068823892.1">
    <property type="nucleotide sequence ID" value="NZ_CP014224.1"/>
</dbReference>
<dbReference type="KEGG" id="wfu:AXE80_00100"/>
<keyword evidence="3 5" id="KW-1133">Transmembrane helix</keyword>
<accession>A0A1B1Y212</accession>
<feature type="transmembrane region" description="Helical" evidence="5">
    <location>
        <begin position="12"/>
        <end position="28"/>
    </location>
</feature>
<dbReference type="InterPro" id="IPR045275">
    <property type="entry name" value="MscS_archaea/bacteria_type"/>
</dbReference>
<feature type="domain" description="Mechanosensitive ion channel MscS" evidence="6">
    <location>
        <begin position="97"/>
        <end position="162"/>
    </location>
</feature>
<dbReference type="EMBL" id="CP014224">
    <property type="protein sequence ID" value="ANW94788.1"/>
    <property type="molecule type" value="Genomic_DNA"/>
</dbReference>
<dbReference type="InterPro" id="IPR006685">
    <property type="entry name" value="MscS_channel_2nd"/>
</dbReference>
<evidence type="ECO:0000313" key="7">
    <source>
        <dbReference type="EMBL" id="ANW94788.1"/>
    </source>
</evidence>
<dbReference type="InterPro" id="IPR010920">
    <property type="entry name" value="LSM_dom_sf"/>
</dbReference>